<organism evidence="3">
    <name type="scientific">Pelagomonas calceolata</name>
    <dbReference type="NCBI Taxonomy" id="35677"/>
    <lineage>
        <taxon>Eukaryota</taxon>
        <taxon>Sar</taxon>
        <taxon>Stramenopiles</taxon>
        <taxon>Ochrophyta</taxon>
        <taxon>Pelagophyceae</taxon>
        <taxon>Pelagomonadales</taxon>
        <taxon>Pelagomonadaceae</taxon>
        <taxon>Pelagomonas</taxon>
    </lineage>
</organism>
<evidence type="ECO:0000256" key="2">
    <source>
        <dbReference type="SAM" id="SignalP"/>
    </source>
</evidence>
<feature type="region of interest" description="Disordered" evidence="1">
    <location>
        <begin position="33"/>
        <end position="68"/>
    </location>
</feature>
<dbReference type="Proteomes" id="UP000789595">
    <property type="component" value="Unassembled WGS sequence"/>
</dbReference>
<protein>
    <submittedName>
        <fullName evidence="3">Uncharacterized protein</fullName>
    </submittedName>
</protein>
<reference evidence="4" key="2">
    <citation type="submission" date="2021-11" db="EMBL/GenBank/DDBJ databases">
        <authorList>
            <consortium name="Genoscope - CEA"/>
            <person name="William W."/>
        </authorList>
    </citation>
    <scope>NUCLEOTIDE SEQUENCE</scope>
</reference>
<keyword evidence="2" id="KW-0732">Signal</keyword>
<dbReference type="AlphaFoldDB" id="A0A7S4A716"/>
<feature type="signal peptide" evidence="2">
    <location>
        <begin position="1"/>
        <end position="17"/>
    </location>
</feature>
<name>A0A7S4A716_9STRA</name>
<proteinExistence type="predicted"/>
<keyword evidence="5" id="KW-1185">Reference proteome</keyword>
<dbReference type="EMBL" id="CAKKNE010000005">
    <property type="protein sequence ID" value="CAH0377767.1"/>
    <property type="molecule type" value="Genomic_DNA"/>
</dbReference>
<evidence type="ECO:0000313" key="5">
    <source>
        <dbReference type="Proteomes" id="UP000789595"/>
    </source>
</evidence>
<feature type="chain" id="PRO_5036404026" evidence="2">
    <location>
        <begin position="18"/>
        <end position="1167"/>
    </location>
</feature>
<gene>
    <name evidence="3" type="ORF">PCAL00307_LOCUS20960</name>
    <name evidence="4" type="ORF">PECAL_5P22870</name>
</gene>
<dbReference type="EMBL" id="HBIW01024319">
    <property type="protein sequence ID" value="CAE0705511.1"/>
    <property type="molecule type" value="Transcribed_RNA"/>
</dbReference>
<evidence type="ECO:0000313" key="4">
    <source>
        <dbReference type="EMBL" id="CAH0377767.1"/>
    </source>
</evidence>
<evidence type="ECO:0000256" key="1">
    <source>
        <dbReference type="SAM" id="MobiDB-lite"/>
    </source>
</evidence>
<reference evidence="3" key="1">
    <citation type="submission" date="2021-01" db="EMBL/GenBank/DDBJ databases">
        <authorList>
            <person name="Corre E."/>
            <person name="Pelletier E."/>
            <person name="Niang G."/>
            <person name="Scheremetjew M."/>
            <person name="Finn R."/>
            <person name="Kale V."/>
            <person name="Holt S."/>
            <person name="Cochrane G."/>
            <person name="Meng A."/>
            <person name="Brown T."/>
            <person name="Cohen L."/>
        </authorList>
    </citation>
    <scope>NUCLEOTIDE SEQUENCE</scope>
    <source>
        <strain evidence="3">CCMP1756</strain>
    </source>
</reference>
<evidence type="ECO:0000313" key="3">
    <source>
        <dbReference type="EMBL" id="CAE0705511.1"/>
    </source>
</evidence>
<accession>A0A7S4A716</accession>
<sequence>MWRVIFSIFVATTLVGATPSDEEEKKDTLQHYADQSLFSGSRNEEAPRQEALQPMETTPDAPPRDYHNDDEVQEYADRLASAADGSNLGNVINLVKRGARQVFRPIKNVVRAVKCKRRPSSCNEDEPAPKMPRVDAGDDMEVLGAHGGPHGEAATSTVPETEVIILDANGGQHETVSASNGAMPMVVEANGVQHGTTTSCTDDPVAILSDWDKYPIFKDYFQQFLAEDYQVRRGKFTVEKVWRASFEDSQLVELCKGAERGGQEFVNALFLMGKERTRGEKREYVVYAVSSTIVFETSEAHDNFLEEFKRLRPLDAYLFDEVLPYNIESYEGYTYIRIFGIGEGWDIQRASHYRYFPKGWPELTTGQEKRLRSSLIKSVHWVATETDGVHWRECPVTRKKLVVVHTIKSYGREPRKMAGLSTEGVLIVAVQVFSQGIVPFNKQIGCRQEYMFRAVYQSWDKTKSVGGKGYTYEGRACVQVDAMDIGEDEPEECIEDPDYTLRFEPQMIEMLISACGDLPIEYEDIEAVVDASNSLLFRFTVIEYASELIEEALQDADATPPFDLLTPERLARVRVATGLPPSQSYTVLLSDEAKPFRDALVAMRVLREAYSMPKPEVVEKAHRRLVTKGNPSELVKAARLTGDKAVKADEVLALVRRYNLRLVSAVDRFLAKLVELWMASDKKMYLLEDARIVAAARHAAGVCPAQYEWLLGNGDIAKQIRDTLAELGLFCGKPADADDINNAHAALLKSLKPSPLVEALKGRVKKEAIDGVRVAVLGAGWNWGRVTGLECVFVEAAKRCPKPCEEGLLASAPRLAEARNACPSFVDVRWLKALLDHHHDDGIVVRSAMEEAGLFRDMASLKSYNDYSEALGTWTHDACVAAGFEVDKCAATVADVRLKIFSMKGVEWSVFDPIVAAAFVPAQKAGGHLFDAEILADAIKRSVTSRQWQNFYPFLGLANAGDPTAVAVREKLDGLLAGEAYTLATETAVRELVTQPKPPKFYLAAEKLGFMDMDVEKAKKVLEHARTMTGQAATTFDKFLARILPLADEARADKTGPLELFGSAENIVKASKGKGMRASTTYSSYLRGLDVIAAGGAEAFIAAHTDKAAWKALKSKKPTAEKLEKEATEAREIQKLLVQLRLQPEAYARATWAAAYDAREASATDNS</sequence>